<sequence>MPCCMPPLHARRHHHVHMALNMYGVHVSRHKGHWMSACMRCSQILRHLVLLLVKLHETLLPVETRRAS</sequence>
<name>A0ABQ7AM57_BRACR</name>
<evidence type="ECO:0000313" key="1">
    <source>
        <dbReference type="EMBL" id="KAF3498824.1"/>
    </source>
</evidence>
<comment type="caution">
    <text evidence="1">The sequence shown here is derived from an EMBL/GenBank/DDBJ whole genome shotgun (WGS) entry which is preliminary data.</text>
</comment>
<keyword evidence="2" id="KW-1185">Reference proteome</keyword>
<organism evidence="1 2">
    <name type="scientific">Brassica cretica</name>
    <name type="common">Mustard</name>
    <dbReference type="NCBI Taxonomy" id="69181"/>
    <lineage>
        <taxon>Eukaryota</taxon>
        <taxon>Viridiplantae</taxon>
        <taxon>Streptophyta</taxon>
        <taxon>Embryophyta</taxon>
        <taxon>Tracheophyta</taxon>
        <taxon>Spermatophyta</taxon>
        <taxon>Magnoliopsida</taxon>
        <taxon>eudicotyledons</taxon>
        <taxon>Gunneridae</taxon>
        <taxon>Pentapetalae</taxon>
        <taxon>rosids</taxon>
        <taxon>malvids</taxon>
        <taxon>Brassicales</taxon>
        <taxon>Brassicaceae</taxon>
        <taxon>Brassiceae</taxon>
        <taxon>Brassica</taxon>
    </lineage>
</organism>
<evidence type="ECO:0000313" key="2">
    <source>
        <dbReference type="Proteomes" id="UP000266723"/>
    </source>
</evidence>
<dbReference type="EMBL" id="QGKV02002055">
    <property type="protein sequence ID" value="KAF3498824.1"/>
    <property type="molecule type" value="Genomic_DNA"/>
</dbReference>
<gene>
    <name evidence="1" type="ORF">DY000_02053127</name>
</gene>
<protein>
    <submittedName>
        <fullName evidence="1">Uncharacterized protein</fullName>
    </submittedName>
</protein>
<accession>A0ABQ7AM57</accession>
<dbReference type="Proteomes" id="UP000266723">
    <property type="component" value="Unassembled WGS sequence"/>
</dbReference>
<reference evidence="1 2" key="1">
    <citation type="journal article" date="2020" name="BMC Genomics">
        <title>Intraspecific diversification of the crop wild relative Brassica cretica Lam. using demographic model selection.</title>
        <authorList>
            <person name="Kioukis A."/>
            <person name="Michalopoulou V.A."/>
            <person name="Briers L."/>
            <person name="Pirintsos S."/>
            <person name="Studholme D.J."/>
            <person name="Pavlidis P."/>
            <person name="Sarris P.F."/>
        </authorList>
    </citation>
    <scope>NUCLEOTIDE SEQUENCE [LARGE SCALE GENOMIC DNA]</scope>
    <source>
        <strain evidence="2">cv. PFS-1207/04</strain>
    </source>
</reference>
<proteinExistence type="predicted"/>